<evidence type="ECO:0000256" key="1">
    <source>
        <dbReference type="ARBA" id="ARBA00023015"/>
    </source>
</evidence>
<sequence>MEPNQPRTAGTLNMVELHHRPAAADSAVGSGNGMLAPLDARVDNLTDRVFEAIRDSIVSQALPPGRRVSEAKLAAELNVSKTPVREALLRLRHVGLVEAAPKGLRVISASVRAIRDAYEHRAGLESSAAWFTAHRATSAQRERLHEVATSSLRAAESGDSAQFRAEDRVFHHIIAEFCGNEILQRAVDNALVLTAVLRERDTPSTGDSISCASEHIATASAVLAGDADRAARNNADHILHVMSLVLSSHTQRGNVPPGTS</sequence>
<dbReference type="GO" id="GO:0003677">
    <property type="term" value="F:DNA binding"/>
    <property type="evidence" value="ECO:0007669"/>
    <property type="project" value="UniProtKB-KW"/>
</dbReference>
<keyword evidence="6" id="KW-1185">Reference proteome</keyword>
<dbReference type="InterPro" id="IPR008920">
    <property type="entry name" value="TF_FadR/GntR_C"/>
</dbReference>
<dbReference type="STRING" id="994479.GCA_000194155_03140"/>
<dbReference type="Gene3D" id="1.20.120.530">
    <property type="entry name" value="GntR ligand-binding domain-like"/>
    <property type="match status" value="1"/>
</dbReference>
<dbReference type="SUPFAM" id="SSF46785">
    <property type="entry name" value="Winged helix' DNA-binding domain"/>
    <property type="match status" value="1"/>
</dbReference>
<comment type="caution">
    <text evidence="5">The sequence shown here is derived from an EMBL/GenBank/DDBJ whole genome shotgun (WGS) entry which is preliminary data.</text>
</comment>
<dbReference type="PROSITE" id="PS50949">
    <property type="entry name" value="HTH_GNTR"/>
    <property type="match status" value="1"/>
</dbReference>
<accession>A0A2N3Y6F8</accession>
<dbReference type="PANTHER" id="PTHR43537:SF24">
    <property type="entry name" value="GLUCONATE OPERON TRANSCRIPTIONAL REPRESSOR"/>
    <property type="match status" value="1"/>
</dbReference>
<evidence type="ECO:0000313" key="5">
    <source>
        <dbReference type="EMBL" id="PKW18500.1"/>
    </source>
</evidence>
<dbReference type="CDD" id="cd07377">
    <property type="entry name" value="WHTH_GntR"/>
    <property type="match status" value="1"/>
</dbReference>
<dbReference type="Pfam" id="PF07729">
    <property type="entry name" value="FCD"/>
    <property type="match status" value="1"/>
</dbReference>
<dbReference type="Proteomes" id="UP000233786">
    <property type="component" value="Unassembled WGS sequence"/>
</dbReference>
<dbReference type="EMBL" id="PJNB01000001">
    <property type="protein sequence ID" value="PKW18500.1"/>
    <property type="molecule type" value="Genomic_DNA"/>
</dbReference>
<dbReference type="SMART" id="SM00895">
    <property type="entry name" value="FCD"/>
    <property type="match status" value="1"/>
</dbReference>
<dbReference type="AlphaFoldDB" id="A0A2N3Y6F8"/>
<dbReference type="SUPFAM" id="SSF48008">
    <property type="entry name" value="GntR ligand-binding domain-like"/>
    <property type="match status" value="1"/>
</dbReference>
<feature type="domain" description="HTH gntR-type" evidence="4">
    <location>
        <begin position="43"/>
        <end position="109"/>
    </location>
</feature>
<evidence type="ECO:0000259" key="4">
    <source>
        <dbReference type="PROSITE" id="PS50949"/>
    </source>
</evidence>
<keyword evidence="2" id="KW-0238">DNA-binding</keyword>
<evidence type="ECO:0000256" key="3">
    <source>
        <dbReference type="ARBA" id="ARBA00023163"/>
    </source>
</evidence>
<dbReference type="RefSeq" id="WP_010696109.1">
    <property type="nucleotide sequence ID" value="NZ_CP061007.1"/>
</dbReference>
<dbReference type="InterPro" id="IPR011711">
    <property type="entry name" value="GntR_C"/>
</dbReference>
<dbReference type="InterPro" id="IPR036388">
    <property type="entry name" value="WH-like_DNA-bd_sf"/>
</dbReference>
<keyword evidence="3" id="KW-0804">Transcription</keyword>
<reference evidence="5" key="1">
    <citation type="submission" date="2017-12" db="EMBL/GenBank/DDBJ databases">
        <title>Sequencing the genomes of 1000 Actinobacteria strains.</title>
        <authorList>
            <person name="Klenk H.-P."/>
        </authorList>
    </citation>
    <scope>NUCLEOTIDE SEQUENCE [LARGE SCALE GENOMIC DNA]</scope>
    <source>
        <strain evidence="5">DSM 44228</strain>
    </source>
</reference>
<protein>
    <submittedName>
        <fullName evidence="5">GntR family transcriptional regulator</fullName>
    </submittedName>
</protein>
<proteinExistence type="predicted"/>
<evidence type="ECO:0000256" key="2">
    <source>
        <dbReference type="ARBA" id="ARBA00023125"/>
    </source>
</evidence>
<dbReference type="Pfam" id="PF00392">
    <property type="entry name" value="GntR"/>
    <property type="match status" value="1"/>
</dbReference>
<evidence type="ECO:0000313" key="6">
    <source>
        <dbReference type="Proteomes" id="UP000233786"/>
    </source>
</evidence>
<gene>
    <name evidence="5" type="ORF">A8926_6591</name>
</gene>
<keyword evidence="1" id="KW-0805">Transcription regulation</keyword>
<dbReference type="InterPro" id="IPR000524">
    <property type="entry name" value="Tscrpt_reg_HTH_GntR"/>
</dbReference>
<name>A0A2N3Y6F8_SACSN</name>
<organism evidence="5 6">
    <name type="scientific">Saccharopolyspora spinosa</name>
    <dbReference type="NCBI Taxonomy" id="60894"/>
    <lineage>
        <taxon>Bacteria</taxon>
        <taxon>Bacillati</taxon>
        <taxon>Actinomycetota</taxon>
        <taxon>Actinomycetes</taxon>
        <taxon>Pseudonocardiales</taxon>
        <taxon>Pseudonocardiaceae</taxon>
        <taxon>Saccharopolyspora</taxon>
    </lineage>
</organism>
<dbReference type="SMART" id="SM00345">
    <property type="entry name" value="HTH_GNTR"/>
    <property type="match status" value="1"/>
</dbReference>
<dbReference type="InterPro" id="IPR036390">
    <property type="entry name" value="WH_DNA-bd_sf"/>
</dbReference>
<dbReference type="PANTHER" id="PTHR43537">
    <property type="entry name" value="TRANSCRIPTIONAL REGULATOR, GNTR FAMILY"/>
    <property type="match status" value="1"/>
</dbReference>
<dbReference type="GO" id="GO:0003700">
    <property type="term" value="F:DNA-binding transcription factor activity"/>
    <property type="evidence" value="ECO:0007669"/>
    <property type="project" value="InterPro"/>
</dbReference>
<dbReference type="Gene3D" id="1.10.10.10">
    <property type="entry name" value="Winged helix-like DNA-binding domain superfamily/Winged helix DNA-binding domain"/>
    <property type="match status" value="1"/>
</dbReference>